<dbReference type="InterPro" id="IPR012337">
    <property type="entry name" value="RNaseH-like_sf"/>
</dbReference>
<proteinExistence type="predicted"/>
<evidence type="ECO:0000256" key="1">
    <source>
        <dbReference type="SAM" id="MobiDB-lite"/>
    </source>
</evidence>
<dbReference type="PROSITE" id="PS51702">
    <property type="entry name" value="HTH_MU"/>
    <property type="match status" value="1"/>
</dbReference>
<dbReference type="InterPro" id="IPR015126">
    <property type="entry name" value="Mu_I-gamma"/>
</dbReference>
<dbReference type="InterPro" id="IPR004189">
    <property type="entry name" value="Phage_Mu_transposase"/>
</dbReference>
<dbReference type="GO" id="GO:0003677">
    <property type="term" value="F:DNA binding"/>
    <property type="evidence" value="ECO:0007669"/>
    <property type="project" value="InterPro"/>
</dbReference>
<accession>A0A2U2DFF6</accession>
<keyword evidence="5" id="KW-1185">Reference proteome</keyword>
<evidence type="ECO:0000259" key="3">
    <source>
        <dbReference type="PROSITE" id="PS51702"/>
    </source>
</evidence>
<dbReference type="PROSITE" id="PS50994">
    <property type="entry name" value="INTEGRASE"/>
    <property type="match status" value="1"/>
</dbReference>
<dbReference type="RefSeq" id="WP_109462478.1">
    <property type="nucleotide sequence ID" value="NZ_QFBC01000041.1"/>
</dbReference>
<dbReference type="OrthoDB" id="5287589at2"/>
<evidence type="ECO:0000313" key="5">
    <source>
        <dbReference type="Proteomes" id="UP000245252"/>
    </source>
</evidence>
<dbReference type="SUPFAM" id="SSF46955">
    <property type="entry name" value="Putative DNA-binding domain"/>
    <property type="match status" value="1"/>
</dbReference>
<dbReference type="Pfam" id="PF09039">
    <property type="entry name" value="HTH_Tnp_Mu_2"/>
    <property type="match status" value="1"/>
</dbReference>
<dbReference type="InterPro" id="IPR001584">
    <property type="entry name" value="Integrase_cat-core"/>
</dbReference>
<dbReference type="GO" id="GO:0015074">
    <property type="term" value="P:DNA integration"/>
    <property type="evidence" value="ECO:0007669"/>
    <property type="project" value="InterPro"/>
</dbReference>
<dbReference type="SUPFAM" id="SSF50610">
    <property type="entry name" value="mu transposase, C-terminal domain"/>
    <property type="match status" value="1"/>
</dbReference>
<dbReference type="SUPFAM" id="SSF46689">
    <property type="entry name" value="Homeodomain-like"/>
    <property type="match status" value="2"/>
</dbReference>
<dbReference type="Gene3D" id="2.30.30.130">
    <property type="entry name" value="Transposase, Mu, C-terminal"/>
    <property type="match status" value="1"/>
</dbReference>
<dbReference type="InterPro" id="IPR036397">
    <property type="entry name" value="RNaseH_sf"/>
</dbReference>
<dbReference type="Pfam" id="PF09299">
    <property type="entry name" value="Mu-transpos_C"/>
    <property type="match status" value="1"/>
</dbReference>
<dbReference type="Gene3D" id="1.10.10.10">
    <property type="entry name" value="Winged helix-like DNA-binding domain superfamily/Winged helix DNA-binding domain"/>
    <property type="match status" value="1"/>
</dbReference>
<feature type="domain" description="HTH Mu-type" evidence="3">
    <location>
        <begin position="3"/>
        <end position="74"/>
    </location>
</feature>
<dbReference type="GO" id="GO:0004803">
    <property type="term" value="F:transposase activity"/>
    <property type="evidence" value="ECO:0007669"/>
    <property type="project" value="InterPro"/>
</dbReference>
<comment type="caution">
    <text evidence="4">The sequence shown here is derived from an EMBL/GenBank/DDBJ whole genome shotgun (WGS) entry which is preliminary data.</text>
</comment>
<sequence>MREWYSIAELAGLQLPGLPTSEKGLDKKARAEWRANPQFYRVSAGKTKSFVEYHIRVLPEIARQRLCYGQAQEDAGKEQRRQLLWQRFERLSKEHKEICEKRLAVLREVLAMVTAGHSAKQAVDAATAKAGVRKSAYYEWRQMVEGYPQQDWLAALGPAFSPAVDGIASPMADCHPMAWSFIKSDFLRPEKPAFSACYRRMQEAAEIQGWAPIPSERSLRRRMDAEVPEAVQVVARQSKERARKLHPAQRRTRAHLHAMQAVNMDGHELDLHVRVPWRTKPTRMYLVGIQDLYSNTILSWRLAEAETWEVVRLVVGDMVEKFGIPEDMYIDNGRAFASKKISGGARTRYRFKIREEDPEGLLVALKITPHFVKPRSGQSKPIERAWGDFAENISKHPICSGAYTGKNPTAKPSNYMQSAIDLEDLKQLVAHQVEEHNARTGRRTEVAKKRSFAEVFAESMRLPSTIVRQPTAAQRALWLLASEPIKTQKGSGEIHLLGNRYWNVALNQHMGKQVIIRFDPDQLSRPLKVYDIKNRLICEADCIDDTGFASQDDARIHARRVADYNKALKIAHHAEAALSAEQLGAILLKGRKSRPQEPTKPAVPRLATSNLAVLPQPAEAISDHEFETSFSRALTMVRSGAVLEFPTGNTSASAGQTKQSRNVKSAVPTKK</sequence>
<dbReference type="Proteomes" id="UP000245252">
    <property type="component" value="Unassembled WGS sequence"/>
</dbReference>
<dbReference type="InterPro" id="IPR009004">
    <property type="entry name" value="Transposase_Mu_C"/>
</dbReference>
<dbReference type="InterPro" id="IPR036388">
    <property type="entry name" value="WH-like_DNA-bd_sf"/>
</dbReference>
<feature type="region of interest" description="Disordered" evidence="1">
    <location>
        <begin position="646"/>
        <end position="671"/>
    </location>
</feature>
<dbReference type="AlphaFoldDB" id="A0A2U2DFF6"/>
<dbReference type="InterPro" id="IPR009061">
    <property type="entry name" value="DNA-bd_dom_put_sf"/>
</dbReference>
<dbReference type="InterPro" id="IPR003314">
    <property type="entry name" value="Mu-type_HTH"/>
</dbReference>
<dbReference type="InterPro" id="IPR009057">
    <property type="entry name" value="Homeodomain-like_sf"/>
</dbReference>
<dbReference type="EMBL" id="QFBC01000041">
    <property type="protein sequence ID" value="PWE52053.1"/>
    <property type="molecule type" value="Genomic_DNA"/>
</dbReference>
<dbReference type="Gene3D" id="1.10.10.60">
    <property type="entry name" value="Homeodomain-like"/>
    <property type="match status" value="2"/>
</dbReference>
<dbReference type="GO" id="GO:0006313">
    <property type="term" value="P:DNA transposition"/>
    <property type="evidence" value="ECO:0007669"/>
    <property type="project" value="InterPro"/>
</dbReference>
<evidence type="ECO:0000313" key="4">
    <source>
        <dbReference type="EMBL" id="PWE52053.1"/>
    </source>
</evidence>
<dbReference type="SUPFAM" id="SSF53098">
    <property type="entry name" value="Ribonuclease H-like"/>
    <property type="match status" value="1"/>
</dbReference>
<dbReference type="Pfam" id="PF02914">
    <property type="entry name" value="DDE_2"/>
    <property type="match status" value="1"/>
</dbReference>
<reference evidence="4 5" key="1">
    <citation type="submission" date="2018-05" db="EMBL/GenBank/DDBJ databases">
        <title>The draft genome of strain NS-104.</title>
        <authorList>
            <person name="Hang P."/>
            <person name="Jiang J."/>
        </authorList>
    </citation>
    <scope>NUCLEOTIDE SEQUENCE [LARGE SCALE GENOMIC DNA]</scope>
    <source>
        <strain evidence="4 5">NS-104</strain>
    </source>
</reference>
<gene>
    <name evidence="4" type="ORF">DEM27_33085</name>
</gene>
<protein>
    <submittedName>
        <fullName evidence="4">Transposase</fullName>
    </submittedName>
</protein>
<dbReference type="Gene3D" id="3.30.420.10">
    <property type="entry name" value="Ribonuclease H-like superfamily/Ribonuclease H"/>
    <property type="match status" value="1"/>
</dbReference>
<organism evidence="4 5">
    <name type="scientific">Metarhizobium album</name>
    <dbReference type="NCBI Taxonomy" id="2182425"/>
    <lineage>
        <taxon>Bacteria</taxon>
        <taxon>Pseudomonadati</taxon>
        <taxon>Pseudomonadota</taxon>
        <taxon>Alphaproteobacteria</taxon>
        <taxon>Hyphomicrobiales</taxon>
        <taxon>Rhizobiaceae</taxon>
        <taxon>Metarhizobium</taxon>
    </lineage>
</organism>
<dbReference type="Pfam" id="PF02316">
    <property type="entry name" value="HTH_Tnp_Mu_1"/>
    <property type="match status" value="1"/>
</dbReference>
<name>A0A2U2DFF6_9HYPH</name>
<feature type="compositionally biased region" description="Polar residues" evidence="1">
    <location>
        <begin position="647"/>
        <end position="663"/>
    </location>
</feature>
<feature type="domain" description="Integrase catalytic" evidence="2">
    <location>
        <begin position="243"/>
        <end position="460"/>
    </location>
</feature>
<dbReference type="InterPro" id="IPR015378">
    <property type="entry name" value="Transposase-like_Mu_C"/>
</dbReference>
<evidence type="ECO:0000259" key="2">
    <source>
        <dbReference type="PROSITE" id="PS50994"/>
    </source>
</evidence>